<evidence type="ECO:0000313" key="4">
    <source>
        <dbReference type="Proteomes" id="UP000646877"/>
    </source>
</evidence>
<evidence type="ECO:0000313" key="3">
    <source>
        <dbReference type="EMBL" id="WOX29713.1"/>
    </source>
</evidence>
<name>A0A8I2GZZ4_9GAMM</name>
<dbReference type="Gene3D" id="2.10.10.30">
    <property type="match status" value="1"/>
</dbReference>
<evidence type="ECO:0000313" key="5">
    <source>
        <dbReference type="Proteomes" id="UP001304419"/>
    </source>
</evidence>
<reference evidence="2" key="1">
    <citation type="submission" date="2019-10" db="EMBL/GenBank/DDBJ databases">
        <authorList>
            <person name="Paulsen S."/>
        </authorList>
    </citation>
    <scope>NUCLEOTIDE SEQUENCE</scope>
    <source>
        <strain evidence="2">LMG 19692</strain>
    </source>
</reference>
<accession>A0A8I2GZZ4</accession>
<dbReference type="EMBL" id="CP137578">
    <property type="protein sequence ID" value="WOX29713.1"/>
    <property type="molecule type" value="Genomic_DNA"/>
</dbReference>
<dbReference type="InterPro" id="IPR041352">
    <property type="entry name" value="Mtd_N"/>
</dbReference>
<dbReference type="SUPFAM" id="SSF69349">
    <property type="entry name" value="Phage fibre proteins"/>
    <property type="match status" value="1"/>
</dbReference>
<protein>
    <recommendedName>
        <fullName evidence="1">Major tropism determinant N-terminal domain-containing protein</fullName>
    </recommendedName>
</protein>
<keyword evidence="5" id="KW-1185">Reference proteome</keyword>
<dbReference type="Proteomes" id="UP001304419">
    <property type="component" value="Chromosome 1"/>
</dbReference>
<sequence length="144" mass="15252">MGRRIQFRRGPEATRLQTVLGNGEPGFSTDTKQLYVGDGETLGGVPVLMGFYQVVENDMGAVAGGTYLFATACTLHLPQTAPEGSHITVKLLSNAGASKASPAKVCPPSGQSIGRGEEAGAEYHMTIPNRQRDFIFVQGGWILA</sequence>
<evidence type="ECO:0000313" key="2">
    <source>
        <dbReference type="EMBL" id="NLR20803.1"/>
    </source>
</evidence>
<evidence type="ECO:0000259" key="1">
    <source>
        <dbReference type="Pfam" id="PF18454"/>
    </source>
</evidence>
<proteinExistence type="predicted"/>
<reference evidence="3 5" key="2">
    <citation type="submission" date="2023-10" db="EMBL/GenBank/DDBJ databases">
        <title>To unveil natural product biosynthetic capacity in Pseudoalteromonas.</title>
        <authorList>
            <person name="Wang J."/>
        </authorList>
    </citation>
    <scope>NUCLEOTIDE SEQUENCE [LARGE SCALE GENOMIC DNA]</scope>
    <source>
        <strain evidence="3 5">DSM 15914</strain>
    </source>
</reference>
<dbReference type="Proteomes" id="UP000646877">
    <property type="component" value="Unassembled WGS sequence"/>
</dbReference>
<dbReference type="EMBL" id="WEIA01000002">
    <property type="protein sequence ID" value="NLR20803.1"/>
    <property type="molecule type" value="Genomic_DNA"/>
</dbReference>
<organism evidence="2 4">
    <name type="scientific">Pseudoalteromonas maricaloris</name>
    <dbReference type="NCBI Taxonomy" id="184924"/>
    <lineage>
        <taxon>Bacteria</taxon>
        <taxon>Pseudomonadati</taxon>
        <taxon>Pseudomonadota</taxon>
        <taxon>Gammaproteobacteria</taxon>
        <taxon>Alteromonadales</taxon>
        <taxon>Pseudoalteromonadaceae</taxon>
        <taxon>Pseudoalteromonas</taxon>
    </lineage>
</organism>
<dbReference type="Pfam" id="PF18454">
    <property type="entry name" value="Mtd_N"/>
    <property type="match status" value="1"/>
</dbReference>
<dbReference type="RefSeq" id="WP_039496156.1">
    <property type="nucleotide sequence ID" value="NZ_CBCSDF010000002.1"/>
</dbReference>
<gene>
    <name evidence="2" type="ORF">F9Y85_05600</name>
    <name evidence="3" type="ORF">R5H13_05480</name>
</gene>
<dbReference type="AlphaFoldDB" id="A0A8I2GZZ4"/>
<feature type="domain" description="Major tropism determinant N-terminal" evidence="1">
    <location>
        <begin position="5"/>
        <end position="41"/>
    </location>
</feature>